<dbReference type="GeneID" id="106176932"/>
<dbReference type="AlphaFoldDB" id="A0A1S3JY46"/>
<evidence type="ECO:0000256" key="2">
    <source>
        <dbReference type="SAM" id="MobiDB-lite"/>
    </source>
</evidence>
<proteinExistence type="predicted"/>
<feature type="transmembrane region" description="Helical" evidence="3">
    <location>
        <begin position="38"/>
        <end position="61"/>
    </location>
</feature>
<keyword evidence="3" id="KW-0472">Membrane</keyword>
<keyword evidence="5" id="KW-1185">Reference proteome</keyword>
<feature type="domain" description="BRICHOS" evidence="4">
    <location>
        <begin position="108"/>
        <end position="201"/>
    </location>
</feature>
<protein>
    <submittedName>
        <fullName evidence="6">Uncharacterized protein LOC106176932 isoform X1</fullName>
    </submittedName>
</protein>
<keyword evidence="1" id="KW-1015">Disulfide bond</keyword>
<keyword evidence="3" id="KW-0812">Transmembrane</keyword>
<dbReference type="PROSITE" id="PS50869">
    <property type="entry name" value="BRICHOS"/>
    <property type="match status" value="1"/>
</dbReference>
<dbReference type="RefSeq" id="XP_013414974.1">
    <property type="nucleotide sequence ID" value="XM_013559520.1"/>
</dbReference>
<dbReference type="InParanoid" id="A0A1S3JY46"/>
<feature type="compositionally biased region" description="Gly residues" evidence="2">
    <location>
        <begin position="262"/>
        <end position="297"/>
    </location>
</feature>
<evidence type="ECO:0000259" key="4">
    <source>
        <dbReference type="PROSITE" id="PS50869"/>
    </source>
</evidence>
<dbReference type="Proteomes" id="UP000085678">
    <property type="component" value="Unplaced"/>
</dbReference>
<evidence type="ECO:0000313" key="5">
    <source>
        <dbReference type="Proteomes" id="UP000085678"/>
    </source>
</evidence>
<accession>A0A1S3JY46</accession>
<reference evidence="6" key="1">
    <citation type="submission" date="2025-08" db="UniProtKB">
        <authorList>
            <consortium name="RefSeq"/>
        </authorList>
    </citation>
    <scope>IDENTIFICATION</scope>
    <source>
        <tissue evidence="6">Gonads</tissue>
    </source>
</reference>
<gene>
    <name evidence="6" type="primary">LOC106176932</name>
</gene>
<dbReference type="Pfam" id="PF04089">
    <property type="entry name" value="BRICHOS"/>
    <property type="match status" value="1"/>
</dbReference>
<evidence type="ECO:0000256" key="1">
    <source>
        <dbReference type="ARBA" id="ARBA00023157"/>
    </source>
</evidence>
<sequence>MAPDKHYIANISTITDSKKPSAETTSAATTRKASSYKFLCVAVTAFLLLAVLGGVLLTVSLTTPARDWLHAANVKKCTLRYKGQGMEEKQDIQINLVDGWEAIHTLGTDERTEAFILHDFKARKTVVRFADENKCLLRDMALSMDESTLREAEKISESADKIDYVTQTNQEYFRVGKRSENQGNLSSAISEFCGDYEVRTLEKVPGDGVDSLVAHRQRRMAEGCFTQSACKRKETCSIRTEKYCKRTVPLNQIVGNRRRNGGRPGGRGQGRRQGGGRVLGGGRRQGQGQGRGRGRGAGRQDRGIGRKVLVPVYRRPYVVRGKRQAVELPCALYDFHDVKDCITVEECEEICT</sequence>
<organism evidence="5 6">
    <name type="scientific">Lingula anatina</name>
    <name type="common">Brachiopod</name>
    <name type="synonym">Lingula unguis</name>
    <dbReference type="NCBI Taxonomy" id="7574"/>
    <lineage>
        <taxon>Eukaryota</taxon>
        <taxon>Metazoa</taxon>
        <taxon>Spiralia</taxon>
        <taxon>Lophotrochozoa</taxon>
        <taxon>Brachiopoda</taxon>
        <taxon>Linguliformea</taxon>
        <taxon>Lingulata</taxon>
        <taxon>Lingulida</taxon>
        <taxon>Linguloidea</taxon>
        <taxon>Lingulidae</taxon>
        <taxon>Lingula</taxon>
    </lineage>
</organism>
<dbReference type="KEGG" id="lak:106176932"/>
<dbReference type="InterPro" id="IPR007084">
    <property type="entry name" value="BRICHOS_dom"/>
</dbReference>
<evidence type="ECO:0000256" key="3">
    <source>
        <dbReference type="SAM" id="Phobius"/>
    </source>
</evidence>
<keyword evidence="3" id="KW-1133">Transmembrane helix</keyword>
<evidence type="ECO:0000313" key="6">
    <source>
        <dbReference type="RefSeq" id="XP_013414974.1"/>
    </source>
</evidence>
<feature type="region of interest" description="Disordered" evidence="2">
    <location>
        <begin position="254"/>
        <end position="301"/>
    </location>
</feature>
<name>A0A1S3JY46_LINAN</name>